<sequence length="235" mass="24563">MDELQRALKEAARTHRPDRARILARVERGMAAPPPVPALRRPAGPRWARIAVATAAVAAVVAAGGLTARAVLHEDPAPAHVAVPAPDDPTSPLAGRAVDGFLRGAAVVDPHSNRYWAQSNITFSTTTALRELTVELRVAQTGRVAPTGNWRTLPADDFAVSTREEAGALVYTWTLRPGRGVPAGQHVFAAQYNHAEGGRDAGDDRYTVTATSTGGGHASVTGGVTPVTGAPRGSR</sequence>
<accession>A0A100Y986</accession>
<gene>
    <name evidence="2" type="ORF">ATE80_04035</name>
</gene>
<dbReference type="STRING" id="936756.ATE80_04035"/>
<dbReference type="AlphaFoldDB" id="A0A100Y986"/>
<evidence type="ECO:0000313" key="3">
    <source>
        <dbReference type="Proteomes" id="UP000054011"/>
    </source>
</evidence>
<dbReference type="RefSeq" id="WP_058940718.1">
    <property type="nucleotide sequence ID" value="NZ_LNSV01000006.1"/>
</dbReference>
<reference evidence="2 3" key="1">
    <citation type="submission" date="2015-11" db="EMBL/GenBank/DDBJ databases">
        <title>Genome-wide analysis reveals the secondary metabolome in Streptomyces kanasensis ZX01.</title>
        <authorList>
            <person name="Zhang G."/>
            <person name="Han L."/>
            <person name="Feng J."/>
            <person name="Zhang X."/>
        </authorList>
    </citation>
    <scope>NUCLEOTIDE SEQUENCE [LARGE SCALE GENOMIC DNA]</scope>
    <source>
        <strain evidence="2 3">ZX01</strain>
    </source>
</reference>
<protein>
    <submittedName>
        <fullName evidence="2">Uncharacterized protein</fullName>
    </submittedName>
</protein>
<keyword evidence="3" id="KW-1185">Reference proteome</keyword>
<dbReference type="OrthoDB" id="4147502at2"/>
<comment type="caution">
    <text evidence="2">The sequence shown here is derived from an EMBL/GenBank/DDBJ whole genome shotgun (WGS) entry which is preliminary data.</text>
</comment>
<dbReference type="EMBL" id="LNSV01000006">
    <property type="protein sequence ID" value="KUH39972.1"/>
    <property type="molecule type" value="Genomic_DNA"/>
</dbReference>
<name>A0A100Y986_9ACTN</name>
<organism evidence="2 3">
    <name type="scientific">Streptomyces kanasensis</name>
    <dbReference type="NCBI Taxonomy" id="936756"/>
    <lineage>
        <taxon>Bacteria</taxon>
        <taxon>Bacillati</taxon>
        <taxon>Actinomycetota</taxon>
        <taxon>Actinomycetes</taxon>
        <taxon>Kitasatosporales</taxon>
        <taxon>Streptomycetaceae</taxon>
        <taxon>Streptomyces</taxon>
    </lineage>
</organism>
<evidence type="ECO:0000313" key="2">
    <source>
        <dbReference type="EMBL" id="KUH39972.1"/>
    </source>
</evidence>
<dbReference type="Proteomes" id="UP000054011">
    <property type="component" value="Unassembled WGS sequence"/>
</dbReference>
<evidence type="ECO:0000256" key="1">
    <source>
        <dbReference type="SAM" id="MobiDB-lite"/>
    </source>
</evidence>
<feature type="region of interest" description="Disordered" evidence="1">
    <location>
        <begin position="211"/>
        <end position="235"/>
    </location>
</feature>
<proteinExistence type="predicted"/>